<evidence type="ECO:0008006" key="3">
    <source>
        <dbReference type="Google" id="ProtNLM"/>
    </source>
</evidence>
<reference evidence="1" key="1">
    <citation type="submission" date="2021-02" db="EMBL/GenBank/DDBJ databases">
        <authorList>
            <person name="Dougan E. K."/>
            <person name="Rhodes N."/>
            <person name="Thang M."/>
            <person name="Chan C."/>
        </authorList>
    </citation>
    <scope>NUCLEOTIDE SEQUENCE</scope>
</reference>
<dbReference type="Proteomes" id="UP000626109">
    <property type="component" value="Unassembled WGS sequence"/>
</dbReference>
<comment type="caution">
    <text evidence="1">The sequence shown here is derived from an EMBL/GenBank/DDBJ whole genome shotgun (WGS) entry which is preliminary data.</text>
</comment>
<feature type="non-terminal residue" evidence="1">
    <location>
        <position position="119"/>
    </location>
</feature>
<dbReference type="EMBL" id="CAJNNW010009159">
    <property type="protein sequence ID" value="CAE8650756.1"/>
    <property type="molecule type" value="Genomic_DNA"/>
</dbReference>
<dbReference type="AlphaFoldDB" id="A0A813IKI3"/>
<feature type="non-terminal residue" evidence="1">
    <location>
        <position position="1"/>
    </location>
</feature>
<sequence>AMNNSLSLSRFSLARINSLSSEHKEHTNKKHNSLSLSRMPDEVLVLILEAHESPSSFRSVAPRCRAVVESLFEIRHVRPPTGKVFIVDFEVDCHVSKHLYCAKSADSSLGPVGNLEGAV</sequence>
<protein>
    <recommendedName>
        <fullName evidence="3">F-box domain-containing protein</fullName>
    </recommendedName>
</protein>
<gene>
    <name evidence="1" type="ORF">PGLA2088_LOCUS8548</name>
</gene>
<accession>A0A813IKI3</accession>
<proteinExistence type="predicted"/>
<evidence type="ECO:0000313" key="2">
    <source>
        <dbReference type="Proteomes" id="UP000626109"/>
    </source>
</evidence>
<name>A0A813IKI3_POLGL</name>
<organism evidence="1 2">
    <name type="scientific">Polarella glacialis</name>
    <name type="common">Dinoflagellate</name>
    <dbReference type="NCBI Taxonomy" id="89957"/>
    <lineage>
        <taxon>Eukaryota</taxon>
        <taxon>Sar</taxon>
        <taxon>Alveolata</taxon>
        <taxon>Dinophyceae</taxon>
        <taxon>Suessiales</taxon>
        <taxon>Suessiaceae</taxon>
        <taxon>Polarella</taxon>
    </lineage>
</organism>
<evidence type="ECO:0000313" key="1">
    <source>
        <dbReference type="EMBL" id="CAE8650756.1"/>
    </source>
</evidence>